<organism evidence="2 3">
    <name type="scientific">Streptomyces bikiniensis</name>
    <dbReference type="NCBI Taxonomy" id="1896"/>
    <lineage>
        <taxon>Bacteria</taxon>
        <taxon>Bacillati</taxon>
        <taxon>Actinomycetota</taxon>
        <taxon>Actinomycetes</taxon>
        <taxon>Kitasatosporales</taxon>
        <taxon>Streptomycetaceae</taxon>
        <taxon>Streptomyces</taxon>
    </lineage>
</organism>
<feature type="repeat" description="ANK" evidence="1">
    <location>
        <begin position="35"/>
        <end position="61"/>
    </location>
</feature>
<dbReference type="PANTHER" id="PTHR46224">
    <property type="entry name" value="ANKYRIN REPEAT FAMILY PROTEIN"/>
    <property type="match status" value="1"/>
</dbReference>
<dbReference type="InterPro" id="IPR051616">
    <property type="entry name" value="Cul2-RING_E3_ligase_SR"/>
</dbReference>
<dbReference type="Gene3D" id="1.25.40.20">
    <property type="entry name" value="Ankyrin repeat-containing domain"/>
    <property type="match status" value="3"/>
</dbReference>
<evidence type="ECO:0000256" key="1">
    <source>
        <dbReference type="PROSITE-ProRule" id="PRU00023"/>
    </source>
</evidence>
<dbReference type="PANTHER" id="PTHR46224:SF64">
    <property type="entry name" value="IQ MOTIF AND ANKYRIN REPEAT DOMAIN-CONTAINING PROTEIN 1"/>
    <property type="match status" value="1"/>
</dbReference>
<name>A0ABW8CXK3_STRBI</name>
<dbReference type="InterPro" id="IPR036770">
    <property type="entry name" value="Ankyrin_rpt-contain_sf"/>
</dbReference>
<sequence>MDVVDRLTRAAEEGDAASVTQSLDAGAEVDAVGTAGRTSLDLAVHAGHARIVRVLLAAGADPLQPAGEYGELTPMCLAAMHGHTAAMGALLDAGAPIGAQGGRSYVPLVLAATSVERGHPETVDLLLRHGADINATMKGKTPLEWAAAFGQVRVVRQLLARGATPTAKALNESRAGAERHPKNAEKYRLVSDALHAAGVED</sequence>
<dbReference type="Proteomes" id="UP001614391">
    <property type="component" value="Unassembled WGS sequence"/>
</dbReference>
<dbReference type="PROSITE" id="PS50088">
    <property type="entry name" value="ANK_REPEAT"/>
    <property type="match status" value="3"/>
</dbReference>
<gene>
    <name evidence="2" type="ORF">ACIGW0_23450</name>
</gene>
<dbReference type="EMBL" id="JBITYT010000010">
    <property type="protein sequence ID" value="MFI9122318.1"/>
    <property type="molecule type" value="Genomic_DNA"/>
</dbReference>
<keyword evidence="3" id="KW-1185">Reference proteome</keyword>
<dbReference type="Pfam" id="PF12796">
    <property type="entry name" value="Ank_2"/>
    <property type="match status" value="2"/>
</dbReference>
<dbReference type="SUPFAM" id="SSF48403">
    <property type="entry name" value="Ankyrin repeat"/>
    <property type="match status" value="1"/>
</dbReference>
<feature type="repeat" description="ANK" evidence="1">
    <location>
        <begin position="138"/>
        <end position="170"/>
    </location>
</feature>
<keyword evidence="1" id="KW-0040">ANK repeat</keyword>
<dbReference type="PROSITE" id="PS50297">
    <property type="entry name" value="ANK_REP_REGION"/>
    <property type="match status" value="2"/>
</dbReference>
<proteinExistence type="predicted"/>
<evidence type="ECO:0000313" key="3">
    <source>
        <dbReference type="Proteomes" id="UP001614391"/>
    </source>
</evidence>
<protein>
    <submittedName>
        <fullName evidence="2">Ankyrin repeat domain-containing protein</fullName>
    </submittedName>
</protein>
<dbReference type="PRINTS" id="PR01415">
    <property type="entry name" value="ANKYRIN"/>
</dbReference>
<accession>A0ABW8CXK3</accession>
<evidence type="ECO:0000313" key="2">
    <source>
        <dbReference type="EMBL" id="MFI9122318.1"/>
    </source>
</evidence>
<dbReference type="RefSeq" id="WP_399618017.1">
    <property type="nucleotide sequence ID" value="NZ_JBITYT010000010.1"/>
</dbReference>
<dbReference type="SMART" id="SM00248">
    <property type="entry name" value="ANK"/>
    <property type="match status" value="4"/>
</dbReference>
<reference evidence="2 3" key="1">
    <citation type="submission" date="2024-10" db="EMBL/GenBank/DDBJ databases">
        <title>The Natural Products Discovery Center: Release of the First 8490 Sequenced Strains for Exploring Actinobacteria Biosynthetic Diversity.</title>
        <authorList>
            <person name="Kalkreuter E."/>
            <person name="Kautsar S.A."/>
            <person name="Yang D."/>
            <person name="Bader C.D."/>
            <person name="Teijaro C.N."/>
            <person name="Fluegel L."/>
            <person name="Davis C.M."/>
            <person name="Simpson J.R."/>
            <person name="Lauterbach L."/>
            <person name="Steele A.D."/>
            <person name="Gui C."/>
            <person name="Meng S."/>
            <person name="Li G."/>
            <person name="Viehrig K."/>
            <person name="Ye F."/>
            <person name="Su P."/>
            <person name="Kiefer A.F."/>
            <person name="Nichols A."/>
            <person name="Cepeda A.J."/>
            <person name="Yan W."/>
            <person name="Fan B."/>
            <person name="Jiang Y."/>
            <person name="Adhikari A."/>
            <person name="Zheng C.-J."/>
            <person name="Schuster L."/>
            <person name="Cowan T.M."/>
            <person name="Smanski M.J."/>
            <person name="Chevrette M.G."/>
            <person name="De Carvalho L.P.S."/>
            <person name="Shen B."/>
        </authorList>
    </citation>
    <scope>NUCLEOTIDE SEQUENCE [LARGE SCALE GENOMIC DNA]</scope>
    <source>
        <strain evidence="2 3">NPDC053346</strain>
    </source>
</reference>
<feature type="repeat" description="ANK" evidence="1">
    <location>
        <begin position="103"/>
        <end position="138"/>
    </location>
</feature>
<dbReference type="InterPro" id="IPR002110">
    <property type="entry name" value="Ankyrin_rpt"/>
</dbReference>
<comment type="caution">
    <text evidence="2">The sequence shown here is derived from an EMBL/GenBank/DDBJ whole genome shotgun (WGS) entry which is preliminary data.</text>
</comment>